<evidence type="ECO:0000259" key="2">
    <source>
        <dbReference type="PROSITE" id="PS00463"/>
    </source>
</evidence>
<reference evidence="3 4" key="1">
    <citation type="submission" date="2018-06" db="EMBL/GenBank/DDBJ databases">
        <title>A transcriptomic atlas of mushroom development highlights an independent origin of complex multicellularity.</title>
        <authorList>
            <consortium name="DOE Joint Genome Institute"/>
            <person name="Krizsan K."/>
            <person name="Almasi E."/>
            <person name="Merenyi Z."/>
            <person name="Sahu N."/>
            <person name="Viragh M."/>
            <person name="Koszo T."/>
            <person name="Mondo S."/>
            <person name="Kiss B."/>
            <person name="Balint B."/>
            <person name="Kues U."/>
            <person name="Barry K."/>
            <person name="Hegedus J.C."/>
            <person name="Henrissat B."/>
            <person name="Johnson J."/>
            <person name="Lipzen A."/>
            <person name="Ohm R."/>
            <person name="Nagy I."/>
            <person name="Pangilinan J."/>
            <person name="Yan J."/>
            <person name="Xiong Y."/>
            <person name="Grigoriev I.V."/>
            <person name="Hibbett D.S."/>
            <person name="Nagy L.G."/>
        </authorList>
    </citation>
    <scope>NUCLEOTIDE SEQUENCE [LARGE SCALE GENOMIC DNA]</scope>
    <source>
        <strain evidence="3 4">SZMC22713</strain>
    </source>
</reference>
<evidence type="ECO:0000313" key="3">
    <source>
        <dbReference type="EMBL" id="TDL18878.1"/>
    </source>
</evidence>
<accession>A0A4Y7PUZ7</accession>
<dbReference type="GO" id="GO:0008270">
    <property type="term" value="F:zinc ion binding"/>
    <property type="evidence" value="ECO:0007669"/>
    <property type="project" value="InterPro"/>
</dbReference>
<sequence length="221" mass="24164">MEPNRSAPEETPNTIAPTYPSKFPGRKRSTRSSNPHPCKSCKKSHLGCNMKAPYSIENCKRCSLNRLICEQPGIEDNEEGGPSTPDVRYSPYQTPPRRVTRRRTSDGPSAEARRTIAQSSAQVMLPHQNMGIPPRRLPSPPTQTVADSPTVAPFLMTHFIPPATSNAYPPSMGGGMIACSLTANYDISLGSPEIPMDPRLDQWYMAWSMTNTHVGDPTGAA</sequence>
<protein>
    <recommendedName>
        <fullName evidence="2">Zn(2)-C6 fungal-type domain-containing protein</fullName>
    </recommendedName>
</protein>
<evidence type="ECO:0000313" key="4">
    <source>
        <dbReference type="Proteomes" id="UP000294933"/>
    </source>
</evidence>
<evidence type="ECO:0000256" key="1">
    <source>
        <dbReference type="SAM" id="MobiDB-lite"/>
    </source>
</evidence>
<feature type="region of interest" description="Disordered" evidence="1">
    <location>
        <begin position="73"/>
        <end position="114"/>
    </location>
</feature>
<organism evidence="3 4">
    <name type="scientific">Rickenella mellea</name>
    <dbReference type="NCBI Taxonomy" id="50990"/>
    <lineage>
        <taxon>Eukaryota</taxon>
        <taxon>Fungi</taxon>
        <taxon>Dikarya</taxon>
        <taxon>Basidiomycota</taxon>
        <taxon>Agaricomycotina</taxon>
        <taxon>Agaricomycetes</taxon>
        <taxon>Hymenochaetales</taxon>
        <taxon>Rickenellaceae</taxon>
        <taxon>Rickenella</taxon>
    </lineage>
</organism>
<dbReference type="AlphaFoldDB" id="A0A4Y7PUZ7"/>
<dbReference type="EMBL" id="ML170202">
    <property type="protein sequence ID" value="TDL18878.1"/>
    <property type="molecule type" value="Genomic_DNA"/>
</dbReference>
<feature type="domain" description="Zn(2)-C6 fungal-type" evidence="2">
    <location>
        <begin position="37"/>
        <end position="69"/>
    </location>
</feature>
<dbReference type="GO" id="GO:0000981">
    <property type="term" value="F:DNA-binding transcription factor activity, RNA polymerase II-specific"/>
    <property type="evidence" value="ECO:0007669"/>
    <property type="project" value="InterPro"/>
</dbReference>
<proteinExistence type="predicted"/>
<dbReference type="InterPro" id="IPR001138">
    <property type="entry name" value="Zn2Cys6_DnaBD"/>
</dbReference>
<dbReference type="Proteomes" id="UP000294933">
    <property type="component" value="Unassembled WGS sequence"/>
</dbReference>
<keyword evidence="4" id="KW-1185">Reference proteome</keyword>
<feature type="region of interest" description="Disordered" evidence="1">
    <location>
        <begin position="1"/>
        <end position="43"/>
    </location>
</feature>
<dbReference type="PROSITE" id="PS00463">
    <property type="entry name" value="ZN2_CY6_FUNGAL_1"/>
    <property type="match status" value="1"/>
</dbReference>
<dbReference type="VEuPathDB" id="FungiDB:BD410DRAFT_454962"/>
<gene>
    <name evidence="3" type="ORF">BD410DRAFT_454962</name>
</gene>
<name>A0A4Y7PUZ7_9AGAM</name>